<dbReference type="AlphaFoldDB" id="A0AA47MK08"/>
<dbReference type="PANTHER" id="PTHR45913:SF10">
    <property type="entry name" value="DUF4371 DOMAIN-CONTAINING PROTEIN"/>
    <property type="match status" value="1"/>
</dbReference>
<dbReference type="Proteomes" id="UP001174136">
    <property type="component" value="Unassembled WGS sequence"/>
</dbReference>
<reference evidence="1" key="1">
    <citation type="journal article" date="2023" name="Front. Mar. Sci.">
        <title>A new Merluccius polli reference genome to investigate the effects of global change in West African waters.</title>
        <authorList>
            <person name="Mateo J.L."/>
            <person name="Blanco-Fernandez C."/>
            <person name="Garcia-Vazquez E."/>
            <person name="Machado-Schiaffino G."/>
        </authorList>
    </citation>
    <scope>NUCLEOTIDE SEQUENCE</scope>
    <source>
        <strain evidence="1">C29</strain>
        <tissue evidence="1">Fin</tissue>
    </source>
</reference>
<proteinExistence type="predicted"/>
<evidence type="ECO:0000313" key="2">
    <source>
        <dbReference type="Proteomes" id="UP001174136"/>
    </source>
</evidence>
<dbReference type="PANTHER" id="PTHR45913">
    <property type="entry name" value="EPM2A-INTERACTING PROTEIN 1"/>
    <property type="match status" value="1"/>
</dbReference>
<dbReference type="EMBL" id="JAOPHQ010003747">
    <property type="protein sequence ID" value="KAK0141743.1"/>
    <property type="molecule type" value="Genomic_DNA"/>
</dbReference>
<organism evidence="1 2">
    <name type="scientific">Merluccius polli</name>
    <name type="common">Benguela hake</name>
    <name type="synonym">Merluccius cadenati</name>
    <dbReference type="NCBI Taxonomy" id="89951"/>
    <lineage>
        <taxon>Eukaryota</taxon>
        <taxon>Metazoa</taxon>
        <taxon>Chordata</taxon>
        <taxon>Craniata</taxon>
        <taxon>Vertebrata</taxon>
        <taxon>Euteleostomi</taxon>
        <taxon>Actinopterygii</taxon>
        <taxon>Neopterygii</taxon>
        <taxon>Teleostei</taxon>
        <taxon>Neoteleostei</taxon>
        <taxon>Acanthomorphata</taxon>
        <taxon>Zeiogadaria</taxon>
        <taxon>Gadariae</taxon>
        <taxon>Gadiformes</taxon>
        <taxon>Gadoidei</taxon>
        <taxon>Merlucciidae</taxon>
        <taxon>Merluccius</taxon>
    </lineage>
</organism>
<name>A0AA47MK08_MERPO</name>
<evidence type="ECO:0008006" key="3">
    <source>
        <dbReference type="Google" id="ProtNLM"/>
    </source>
</evidence>
<protein>
    <recommendedName>
        <fullName evidence="3">HAT C-terminal dimerisation domain-containing protein</fullName>
    </recommendedName>
</protein>
<evidence type="ECO:0000313" key="1">
    <source>
        <dbReference type="EMBL" id="KAK0141743.1"/>
    </source>
</evidence>
<keyword evidence="2" id="KW-1185">Reference proteome</keyword>
<gene>
    <name evidence="1" type="ORF">N1851_020594</name>
</gene>
<comment type="caution">
    <text evidence="1">The sequence shown here is derived from an EMBL/GenBank/DDBJ whole genome shotgun (WGS) entry which is preliminary data.</text>
</comment>
<sequence>MFGSTYACEQSFSHMNNIKTNLRSRLTDDSLNACMKLRLTKYEPDYKAISKTMQHQKSH</sequence>
<accession>A0AA47MK08</accession>